<organism evidence="3 4">
    <name type="scientific">Thalassococcus halodurans</name>
    <dbReference type="NCBI Taxonomy" id="373675"/>
    <lineage>
        <taxon>Bacteria</taxon>
        <taxon>Pseudomonadati</taxon>
        <taxon>Pseudomonadota</taxon>
        <taxon>Alphaproteobacteria</taxon>
        <taxon>Rhodobacterales</taxon>
        <taxon>Roseobacteraceae</taxon>
        <taxon>Thalassococcus</taxon>
    </lineage>
</organism>
<dbReference type="EMBL" id="FNUZ01000007">
    <property type="protein sequence ID" value="SEG61036.1"/>
    <property type="molecule type" value="Genomic_DNA"/>
</dbReference>
<reference evidence="3 4" key="1">
    <citation type="submission" date="2016-10" db="EMBL/GenBank/DDBJ databases">
        <authorList>
            <person name="de Groot N.N."/>
        </authorList>
    </citation>
    <scope>NUCLEOTIDE SEQUENCE [LARGE SCALE GENOMIC DNA]</scope>
    <source>
        <strain evidence="3 4">DSM 26915</strain>
    </source>
</reference>
<keyword evidence="1" id="KW-0732">Signal</keyword>
<dbReference type="Proteomes" id="UP000236752">
    <property type="component" value="Unassembled WGS sequence"/>
</dbReference>
<evidence type="ECO:0000259" key="2">
    <source>
        <dbReference type="Pfam" id="PF09084"/>
    </source>
</evidence>
<gene>
    <name evidence="3" type="ORF">SAMN04488045_3615</name>
</gene>
<evidence type="ECO:0000256" key="1">
    <source>
        <dbReference type="SAM" id="SignalP"/>
    </source>
</evidence>
<dbReference type="SUPFAM" id="SSF53850">
    <property type="entry name" value="Periplasmic binding protein-like II"/>
    <property type="match status" value="1"/>
</dbReference>
<name>A0A1H6BLG0_9RHOB</name>
<dbReference type="PANTHER" id="PTHR30024:SF48">
    <property type="entry name" value="ABC TRANSPORTER SUBSTRATE-BINDING PROTEIN"/>
    <property type="match status" value="1"/>
</dbReference>
<dbReference type="InterPro" id="IPR015168">
    <property type="entry name" value="SsuA/THI5"/>
</dbReference>
<dbReference type="PANTHER" id="PTHR30024">
    <property type="entry name" value="ALIPHATIC SULFONATES-BINDING PROTEIN-RELATED"/>
    <property type="match status" value="1"/>
</dbReference>
<protein>
    <submittedName>
        <fullName evidence="3">NitT/TauT family transport system substrate-binding protein</fullName>
    </submittedName>
</protein>
<keyword evidence="4" id="KW-1185">Reference proteome</keyword>
<evidence type="ECO:0000313" key="4">
    <source>
        <dbReference type="Proteomes" id="UP000236752"/>
    </source>
</evidence>
<feature type="signal peptide" evidence="1">
    <location>
        <begin position="1"/>
        <end position="23"/>
    </location>
</feature>
<accession>A0A1H6BLG0</accession>
<dbReference type="RefSeq" id="WP_103911746.1">
    <property type="nucleotide sequence ID" value="NZ_FNUZ01000007.1"/>
</dbReference>
<dbReference type="OrthoDB" id="5621714at2"/>
<feature type="chain" id="PRO_5009294007" evidence="1">
    <location>
        <begin position="24"/>
        <end position="324"/>
    </location>
</feature>
<evidence type="ECO:0000313" key="3">
    <source>
        <dbReference type="EMBL" id="SEG61036.1"/>
    </source>
</evidence>
<dbReference type="Pfam" id="PF09084">
    <property type="entry name" value="NMT1"/>
    <property type="match status" value="1"/>
</dbReference>
<sequence length="324" mass="34385">MKHFLTRLGATAVAVAMAGAAFAQDLPTVRAAVLKIGTVNWELATIVENGLDEKHGFKLEVMPYADNGATRVAVEGDEADMAVADWIWVARQNADGKDYVVVPYSKAVGGIVVPKDSTATSLKDLAGGKIGIAGGPLDKSWLILRAYAQQEYGMDLKADTEQVFGAPPLIFKSGLGGELNGAINFWHFLAKMKAAGMKEVMSVQTAAKELGLNTDTPLLGYFFKQSYLDANPGLAQAFYNASRDAKDLLASDPAAWEAVRPRMNAKTDAQFEQLKNDWLAGVPARGPVDAEGAEAFLKVMFDLGGADLVGGASTVPEGLFAAVE</sequence>
<proteinExistence type="predicted"/>
<dbReference type="Gene3D" id="3.40.190.10">
    <property type="entry name" value="Periplasmic binding protein-like II"/>
    <property type="match status" value="2"/>
</dbReference>
<dbReference type="AlphaFoldDB" id="A0A1H6BLG0"/>
<feature type="domain" description="SsuA/THI5-like" evidence="2">
    <location>
        <begin position="53"/>
        <end position="254"/>
    </location>
</feature>